<dbReference type="Proteomes" id="UP001153328">
    <property type="component" value="Unassembled WGS sequence"/>
</dbReference>
<reference evidence="2" key="1">
    <citation type="submission" date="2021-06" db="EMBL/GenBank/DDBJ databases">
        <authorList>
            <person name="Arsene-Ploetze F."/>
        </authorList>
    </citation>
    <scope>NUCLEOTIDE SEQUENCE</scope>
    <source>
        <strain evidence="2">SBRY1</strain>
    </source>
</reference>
<organism evidence="2 3">
    <name type="scientific">Actinacidiphila bryophytorum</name>
    <dbReference type="NCBI Taxonomy" id="1436133"/>
    <lineage>
        <taxon>Bacteria</taxon>
        <taxon>Bacillati</taxon>
        <taxon>Actinomycetota</taxon>
        <taxon>Actinomycetes</taxon>
        <taxon>Kitasatosporales</taxon>
        <taxon>Streptomycetaceae</taxon>
        <taxon>Actinacidiphila</taxon>
    </lineage>
</organism>
<evidence type="ECO:0000313" key="2">
    <source>
        <dbReference type="EMBL" id="CAG7614389.1"/>
    </source>
</evidence>
<sequence>MKGDLPYSSHDAGAPRRQRIALRPTPAPARPRLPDTGRRTARRGALAPVGGRGRSPRPPRPRIAISWF</sequence>
<gene>
    <name evidence="2" type="ORF">SBRY_100259</name>
</gene>
<keyword evidence="2" id="KW-0689">Ribosomal protein</keyword>
<name>A0A9W4GZL3_9ACTN</name>
<comment type="caution">
    <text evidence="2">The sequence shown here is derived from an EMBL/GenBank/DDBJ whole genome shotgun (WGS) entry which is preliminary data.</text>
</comment>
<feature type="region of interest" description="Disordered" evidence="1">
    <location>
        <begin position="1"/>
        <end position="68"/>
    </location>
</feature>
<keyword evidence="2" id="KW-0687">Ribonucleoprotein</keyword>
<evidence type="ECO:0000313" key="3">
    <source>
        <dbReference type="Proteomes" id="UP001153328"/>
    </source>
</evidence>
<dbReference type="EMBL" id="CAJVAX010000002">
    <property type="protein sequence ID" value="CAG7614389.1"/>
    <property type="molecule type" value="Genomic_DNA"/>
</dbReference>
<dbReference type="AlphaFoldDB" id="A0A9W4GZL3"/>
<protein>
    <submittedName>
        <fullName evidence="2">LSU ribosomal protein L15p (L27Ae), mitochondrial</fullName>
    </submittedName>
</protein>
<evidence type="ECO:0000256" key="1">
    <source>
        <dbReference type="SAM" id="MobiDB-lite"/>
    </source>
</evidence>
<accession>A0A9W4GZL3</accession>
<keyword evidence="3" id="KW-1185">Reference proteome</keyword>
<dbReference type="GO" id="GO:0005840">
    <property type="term" value="C:ribosome"/>
    <property type="evidence" value="ECO:0007669"/>
    <property type="project" value="UniProtKB-KW"/>
</dbReference>
<proteinExistence type="predicted"/>